<feature type="transmembrane region" description="Helical" evidence="8">
    <location>
        <begin position="263"/>
        <end position="286"/>
    </location>
</feature>
<evidence type="ECO:0000259" key="9">
    <source>
        <dbReference type="Pfam" id="PF00324"/>
    </source>
</evidence>
<feature type="transmembrane region" description="Helical" evidence="8">
    <location>
        <begin position="84"/>
        <end position="104"/>
    </location>
</feature>
<keyword evidence="11" id="KW-1185">Reference proteome</keyword>
<feature type="compositionally biased region" description="Pro residues" evidence="7">
    <location>
        <begin position="1"/>
        <end position="10"/>
    </location>
</feature>
<feature type="transmembrane region" description="Helical" evidence="8">
    <location>
        <begin position="222"/>
        <end position="243"/>
    </location>
</feature>
<protein>
    <submittedName>
        <fullName evidence="10">Amino acid permease/ SLC12A domain-containing protein</fullName>
    </submittedName>
</protein>
<feature type="transmembrane region" description="Helical" evidence="8">
    <location>
        <begin position="116"/>
        <end position="144"/>
    </location>
</feature>
<dbReference type="Proteomes" id="UP001275084">
    <property type="component" value="Unassembled WGS sequence"/>
</dbReference>
<keyword evidence="5 8" id="KW-1133">Transmembrane helix</keyword>
<evidence type="ECO:0000256" key="8">
    <source>
        <dbReference type="SAM" id="Phobius"/>
    </source>
</evidence>
<dbReference type="AlphaFoldDB" id="A0AAJ0HPE3"/>
<dbReference type="InterPro" id="IPR004841">
    <property type="entry name" value="AA-permease/SLC12A_dom"/>
</dbReference>
<keyword evidence="4" id="KW-0029">Amino-acid transport</keyword>
<evidence type="ECO:0000313" key="11">
    <source>
        <dbReference type="Proteomes" id="UP001275084"/>
    </source>
</evidence>
<feature type="domain" description="Amino acid permease/ SLC12A" evidence="9">
    <location>
        <begin position="83"/>
        <end position="443"/>
    </location>
</feature>
<feature type="transmembrane region" description="Helical" evidence="8">
    <location>
        <begin position="191"/>
        <end position="210"/>
    </location>
</feature>
<proteinExistence type="predicted"/>
<dbReference type="EMBL" id="JAUIQD010000002">
    <property type="protein sequence ID" value="KAK3359021.1"/>
    <property type="molecule type" value="Genomic_DNA"/>
</dbReference>
<feature type="compositionally biased region" description="Low complexity" evidence="7">
    <location>
        <begin position="11"/>
        <end position="21"/>
    </location>
</feature>
<reference evidence="10" key="1">
    <citation type="journal article" date="2023" name="Mol. Phylogenet. Evol.">
        <title>Genome-scale phylogeny and comparative genomics of the fungal order Sordariales.</title>
        <authorList>
            <person name="Hensen N."/>
            <person name="Bonometti L."/>
            <person name="Westerberg I."/>
            <person name="Brannstrom I.O."/>
            <person name="Guillou S."/>
            <person name="Cros-Aarteil S."/>
            <person name="Calhoun S."/>
            <person name="Haridas S."/>
            <person name="Kuo A."/>
            <person name="Mondo S."/>
            <person name="Pangilinan J."/>
            <person name="Riley R."/>
            <person name="LaButti K."/>
            <person name="Andreopoulos B."/>
            <person name="Lipzen A."/>
            <person name="Chen C."/>
            <person name="Yan M."/>
            <person name="Daum C."/>
            <person name="Ng V."/>
            <person name="Clum A."/>
            <person name="Steindorff A."/>
            <person name="Ohm R.A."/>
            <person name="Martin F."/>
            <person name="Silar P."/>
            <person name="Natvig D.O."/>
            <person name="Lalanne C."/>
            <person name="Gautier V."/>
            <person name="Ament-Velasquez S.L."/>
            <person name="Kruys A."/>
            <person name="Hutchinson M.I."/>
            <person name="Powell A.J."/>
            <person name="Barry K."/>
            <person name="Miller A.N."/>
            <person name="Grigoriev I.V."/>
            <person name="Debuchy R."/>
            <person name="Gladieux P."/>
            <person name="Hiltunen Thoren M."/>
            <person name="Johannesson H."/>
        </authorList>
    </citation>
    <scope>NUCLEOTIDE SEQUENCE</scope>
    <source>
        <strain evidence="10">CBS 955.72</strain>
    </source>
</reference>
<dbReference type="PIRSF" id="PIRSF006060">
    <property type="entry name" value="AA_transporter"/>
    <property type="match status" value="1"/>
</dbReference>
<evidence type="ECO:0000313" key="10">
    <source>
        <dbReference type="EMBL" id="KAK3359021.1"/>
    </source>
</evidence>
<evidence type="ECO:0000256" key="1">
    <source>
        <dbReference type="ARBA" id="ARBA00004141"/>
    </source>
</evidence>
<feature type="transmembrane region" description="Helical" evidence="8">
    <location>
        <begin position="164"/>
        <end position="185"/>
    </location>
</feature>
<dbReference type="Pfam" id="PF00324">
    <property type="entry name" value="AA_permease"/>
    <property type="match status" value="1"/>
</dbReference>
<keyword evidence="6 8" id="KW-0472">Membrane</keyword>
<feature type="region of interest" description="Disordered" evidence="7">
    <location>
        <begin position="1"/>
        <end position="21"/>
    </location>
</feature>
<dbReference type="PANTHER" id="PTHR43341:SF1">
    <property type="entry name" value="GENERAL AMINO-ACID PERMEASE GAP1"/>
    <property type="match status" value="1"/>
</dbReference>
<evidence type="ECO:0000256" key="2">
    <source>
        <dbReference type="ARBA" id="ARBA00022448"/>
    </source>
</evidence>
<evidence type="ECO:0000256" key="6">
    <source>
        <dbReference type="ARBA" id="ARBA00023136"/>
    </source>
</evidence>
<evidence type="ECO:0000256" key="4">
    <source>
        <dbReference type="ARBA" id="ARBA00022970"/>
    </source>
</evidence>
<reference evidence="10" key="2">
    <citation type="submission" date="2023-06" db="EMBL/GenBank/DDBJ databases">
        <authorList>
            <consortium name="Lawrence Berkeley National Laboratory"/>
            <person name="Haridas S."/>
            <person name="Hensen N."/>
            <person name="Bonometti L."/>
            <person name="Westerberg I."/>
            <person name="Brannstrom I.O."/>
            <person name="Guillou S."/>
            <person name="Cros-Aarteil S."/>
            <person name="Calhoun S."/>
            <person name="Kuo A."/>
            <person name="Mondo S."/>
            <person name="Pangilinan J."/>
            <person name="Riley R."/>
            <person name="Labutti K."/>
            <person name="Andreopoulos B."/>
            <person name="Lipzen A."/>
            <person name="Chen C."/>
            <person name="Yanf M."/>
            <person name="Daum C."/>
            <person name="Ng V."/>
            <person name="Clum A."/>
            <person name="Steindorff A."/>
            <person name="Ohm R."/>
            <person name="Martin F."/>
            <person name="Silar P."/>
            <person name="Natvig D."/>
            <person name="Lalanne C."/>
            <person name="Gautier V."/>
            <person name="Ament-Velasquez S.L."/>
            <person name="Kruys A."/>
            <person name="Hutchinson M.I."/>
            <person name="Powell A.J."/>
            <person name="Barry K."/>
            <person name="Miller A.N."/>
            <person name="Grigoriev I.V."/>
            <person name="Debuchy R."/>
            <person name="Gladieux P."/>
            <person name="Thoren M.H."/>
            <person name="Johannesson H."/>
        </authorList>
    </citation>
    <scope>NUCLEOTIDE SEQUENCE</scope>
    <source>
        <strain evidence="10">CBS 955.72</strain>
    </source>
</reference>
<dbReference type="Gene3D" id="1.20.1740.10">
    <property type="entry name" value="Amino acid/polyamine transporter I"/>
    <property type="match status" value="1"/>
</dbReference>
<name>A0AAJ0HPE3_9PEZI</name>
<dbReference type="GO" id="GO:0015171">
    <property type="term" value="F:amino acid transmembrane transporter activity"/>
    <property type="evidence" value="ECO:0007669"/>
    <property type="project" value="TreeGrafter"/>
</dbReference>
<dbReference type="PANTHER" id="PTHR43341">
    <property type="entry name" value="AMINO ACID PERMEASE"/>
    <property type="match status" value="1"/>
</dbReference>
<keyword evidence="3 8" id="KW-0812">Transmembrane</keyword>
<keyword evidence="2" id="KW-0813">Transport</keyword>
<sequence length="445" mass="47574">MTAPTAPIPIPTRSSSNRRPPIRIQYLTPIRSEDPPISERAGSPTIVPASTLTDISPISTPWTTPVTSTDGQDLKRDITPRQMFLMALGGSIGTGLFVGSGQALSVGGPGNLVVNFAVGAVIVGVTMASLGEMATSFPVAGGFYEYGVRFVGKPWGFAMGWNFVLNWLLALPFELITIVAVIRYWRPDVQPAVVIAPFLIVLAAVSYRGARWFGELEHWLGLAKAVCISTFICFAFACVIGAVESDPRGALGDRYWRNPEPFLNGFGGFIFTLRMAGMSYGGTELLGLTVAECKSPHRIMPLATKIVFFRLVVFYVIALAMLGFVISSSDPKLAQIGHGAKYSPFVLAANEAMVPGLAHFFNGMTVTALVSMANTCGFSSSRALQALCARGMGPKVLGKIYNGVPLPALVVSFGFGTLAFITCAPQGEEIFDWLVSFSAVSNYLT</sequence>
<gene>
    <name evidence="10" type="ORF">B0T25DRAFT_564073</name>
</gene>
<dbReference type="InterPro" id="IPR050524">
    <property type="entry name" value="APC_YAT"/>
</dbReference>
<evidence type="ECO:0000256" key="5">
    <source>
        <dbReference type="ARBA" id="ARBA00022989"/>
    </source>
</evidence>
<accession>A0AAJ0HPE3</accession>
<evidence type="ECO:0000256" key="3">
    <source>
        <dbReference type="ARBA" id="ARBA00022692"/>
    </source>
</evidence>
<organism evidence="10 11">
    <name type="scientific">Lasiosphaeria hispida</name>
    <dbReference type="NCBI Taxonomy" id="260671"/>
    <lineage>
        <taxon>Eukaryota</taxon>
        <taxon>Fungi</taxon>
        <taxon>Dikarya</taxon>
        <taxon>Ascomycota</taxon>
        <taxon>Pezizomycotina</taxon>
        <taxon>Sordariomycetes</taxon>
        <taxon>Sordariomycetidae</taxon>
        <taxon>Sordariales</taxon>
        <taxon>Lasiosphaeriaceae</taxon>
        <taxon>Lasiosphaeria</taxon>
    </lineage>
</organism>
<feature type="transmembrane region" description="Helical" evidence="8">
    <location>
        <begin position="307"/>
        <end position="326"/>
    </location>
</feature>
<evidence type="ECO:0000256" key="7">
    <source>
        <dbReference type="SAM" id="MobiDB-lite"/>
    </source>
</evidence>
<comment type="subcellular location">
    <subcellularLocation>
        <location evidence="1">Membrane</location>
        <topology evidence="1">Multi-pass membrane protein</topology>
    </subcellularLocation>
</comment>
<dbReference type="GO" id="GO:0016020">
    <property type="term" value="C:membrane"/>
    <property type="evidence" value="ECO:0007669"/>
    <property type="project" value="UniProtKB-SubCell"/>
</dbReference>
<comment type="caution">
    <text evidence="10">The sequence shown here is derived from an EMBL/GenBank/DDBJ whole genome shotgun (WGS) entry which is preliminary data.</text>
</comment>